<protein>
    <submittedName>
        <fullName evidence="2">Uncharacterized protein</fullName>
    </submittedName>
</protein>
<name>A0ABD0KCH7_9CAEN</name>
<reference evidence="2 3" key="1">
    <citation type="journal article" date="2023" name="Sci. Data">
        <title>Genome assembly of the Korean intertidal mud-creeper Batillaria attramentaria.</title>
        <authorList>
            <person name="Patra A.K."/>
            <person name="Ho P.T."/>
            <person name="Jun S."/>
            <person name="Lee S.J."/>
            <person name="Kim Y."/>
            <person name="Won Y.J."/>
        </authorList>
    </citation>
    <scope>NUCLEOTIDE SEQUENCE [LARGE SCALE GENOMIC DNA]</scope>
    <source>
        <strain evidence="2">Wonlab-2016</strain>
    </source>
</reference>
<feature type="region of interest" description="Disordered" evidence="1">
    <location>
        <begin position="1"/>
        <end position="26"/>
    </location>
</feature>
<evidence type="ECO:0000313" key="2">
    <source>
        <dbReference type="EMBL" id="KAK7484788.1"/>
    </source>
</evidence>
<sequence length="224" mass="23850">DDSGDDAGNGGDGEKETSDEWLTETPGYLASFDTTATGNFAAGGKGEACTNYSQRPSVEGRLPQMTLLPLSLSLWELQDCLPYSGSSSQAAGTAPKQTSHAQTTPAKDKDFDEQEDPNASSTIGCSSRAEVSGRVLNPGEADEEESARAPVVQTVSVLDFSTRTVIETSDTSAQSCPGDVVEECSDDVVPFVLDEDFDYDNVPFTPKFTQAEMDYLASFLPQKS</sequence>
<evidence type="ECO:0000313" key="3">
    <source>
        <dbReference type="Proteomes" id="UP001519460"/>
    </source>
</evidence>
<feature type="region of interest" description="Disordered" evidence="1">
    <location>
        <begin position="84"/>
        <end position="150"/>
    </location>
</feature>
<evidence type="ECO:0000256" key="1">
    <source>
        <dbReference type="SAM" id="MobiDB-lite"/>
    </source>
</evidence>
<proteinExistence type="predicted"/>
<dbReference type="PANTHER" id="PTHR35543:SF1">
    <property type="entry name" value="INTRAFLAGELLAR TRANSPORT-ASSOCIATED PROTEIN"/>
    <property type="match status" value="1"/>
</dbReference>
<gene>
    <name evidence="2" type="ORF">BaRGS_00023962</name>
</gene>
<accession>A0ABD0KCH7</accession>
<dbReference type="InterPro" id="IPR040028">
    <property type="entry name" value="IFTAP"/>
</dbReference>
<dbReference type="AlphaFoldDB" id="A0ABD0KCH7"/>
<organism evidence="2 3">
    <name type="scientific">Batillaria attramentaria</name>
    <dbReference type="NCBI Taxonomy" id="370345"/>
    <lineage>
        <taxon>Eukaryota</taxon>
        <taxon>Metazoa</taxon>
        <taxon>Spiralia</taxon>
        <taxon>Lophotrochozoa</taxon>
        <taxon>Mollusca</taxon>
        <taxon>Gastropoda</taxon>
        <taxon>Caenogastropoda</taxon>
        <taxon>Sorbeoconcha</taxon>
        <taxon>Cerithioidea</taxon>
        <taxon>Batillariidae</taxon>
        <taxon>Batillaria</taxon>
    </lineage>
</organism>
<keyword evidence="3" id="KW-1185">Reference proteome</keyword>
<feature type="non-terminal residue" evidence="2">
    <location>
        <position position="1"/>
    </location>
</feature>
<dbReference type="Proteomes" id="UP001519460">
    <property type="component" value="Unassembled WGS sequence"/>
</dbReference>
<feature type="compositionally biased region" description="Polar residues" evidence="1">
    <location>
        <begin position="84"/>
        <end position="105"/>
    </location>
</feature>
<dbReference type="Pfam" id="PF17722">
    <property type="entry name" value="IFTAP"/>
    <property type="match status" value="1"/>
</dbReference>
<dbReference type="PANTHER" id="PTHR35543">
    <property type="entry name" value="PROTEIN C11ORF74"/>
    <property type="match status" value="1"/>
</dbReference>
<dbReference type="EMBL" id="JACVVK020000204">
    <property type="protein sequence ID" value="KAK7484788.1"/>
    <property type="molecule type" value="Genomic_DNA"/>
</dbReference>
<comment type="caution">
    <text evidence="2">The sequence shown here is derived from an EMBL/GenBank/DDBJ whole genome shotgun (WGS) entry which is preliminary data.</text>
</comment>